<protein>
    <submittedName>
        <fullName evidence="3">Alpha,alpha-trehalase TreF</fullName>
    </submittedName>
</protein>
<organism evidence="3 4">
    <name type="scientific">Chryseosolibacter histidini</name>
    <dbReference type="NCBI Taxonomy" id="2782349"/>
    <lineage>
        <taxon>Bacteria</taxon>
        <taxon>Pseudomonadati</taxon>
        <taxon>Bacteroidota</taxon>
        <taxon>Cytophagia</taxon>
        <taxon>Cytophagales</taxon>
        <taxon>Chryseotaleaceae</taxon>
        <taxon>Chryseosolibacter</taxon>
    </lineage>
</organism>
<dbReference type="InterPro" id="IPR012341">
    <property type="entry name" value="6hp_glycosidase-like_sf"/>
</dbReference>
<reference evidence="3 4" key="1">
    <citation type="submission" date="2021-05" db="EMBL/GenBank/DDBJ databases">
        <title>A Polyphasic approach of four new species of the genus Ohtaekwangia: Ohtaekwangia histidinii sp. nov., Ohtaekwangia cretensis sp. nov., Ohtaekwangia indiensis sp. nov., Ohtaekwangia reichenbachii sp. nov. from diverse environment.</title>
        <authorList>
            <person name="Octaviana S."/>
        </authorList>
    </citation>
    <scope>NUCLEOTIDE SEQUENCE [LARGE SCALE GENOMIC DNA]</scope>
    <source>
        <strain evidence="3 4">PWU4</strain>
    </source>
</reference>
<dbReference type="AlphaFoldDB" id="A0AAP2DKX9"/>
<dbReference type="InterPro" id="IPR001661">
    <property type="entry name" value="Glyco_hydro_37"/>
</dbReference>
<evidence type="ECO:0000313" key="4">
    <source>
        <dbReference type="Proteomes" id="UP001319200"/>
    </source>
</evidence>
<dbReference type="NCBIfam" id="NF009773">
    <property type="entry name" value="PRK13270.1"/>
    <property type="match status" value="1"/>
</dbReference>
<dbReference type="Gene3D" id="1.50.10.10">
    <property type="match status" value="1"/>
</dbReference>
<proteinExistence type="predicted"/>
<dbReference type="Pfam" id="PF01204">
    <property type="entry name" value="Trehalase"/>
    <property type="match status" value="1"/>
</dbReference>
<gene>
    <name evidence="3" type="primary">treF</name>
    <name evidence="3" type="ORF">KK083_08290</name>
</gene>
<dbReference type="PANTHER" id="PTHR23403:SF1">
    <property type="entry name" value="TREHALASE"/>
    <property type="match status" value="1"/>
</dbReference>
<evidence type="ECO:0000256" key="1">
    <source>
        <dbReference type="ARBA" id="ARBA00022801"/>
    </source>
</evidence>
<evidence type="ECO:0000256" key="2">
    <source>
        <dbReference type="ARBA" id="ARBA00023295"/>
    </source>
</evidence>
<dbReference type="PANTHER" id="PTHR23403">
    <property type="entry name" value="TREHALASE"/>
    <property type="match status" value="1"/>
</dbReference>
<keyword evidence="4" id="KW-1185">Reference proteome</keyword>
<name>A0AAP2DKX9_9BACT</name>
<dbReference type="PRINTS" id="PR00744">
    <property type="entry name" value="GLHYDRLASE37"/>
</dbReference>
<dbReference type="GO" id="GO:0005993">
    <property type="term" value="P:trehalose catabolic process"/>
    <property type="evidence" value="ECO:0007669"/>
    <property type="project" value="TreeGrafter"/>
</dbReference>
<dbReference type="GO" id="GO:0004555">
    <property type="term" value="F:alpha,alpha-trehalase activity"/>
    <property type="evidence" value="ECO:0007669"/>
    <property type="project" value="InterPro"/>
</dbReference>
<dbReference type="PROSITE" id="PS00928">
    <property type="entry name" value="TREHALASE_2"/>
    <property type="match status" value="1"/>
</dbReference>
<sequence length="514" mass="59281">MLLFTTCREGEKASTDFYSSALFRDVQLKAVFPDSKTFVDCTPKRPLAEIVDDYDDAKDQPDFDLQAFVRQNFDMPVRPKSTFATDTTLAMEEHLTRLWPVLTRKADDKDPRSSLIPLPNDYVVPGGRFSEVYYWDSYFTILGLKAQKRYDLIQSMVKNFAYLIDTIGFIPNGNRNYYLTRSQPPFFSLIVKELEEYDSLAADHYLDAMVKEYRFWMAGIDSVKDPGDAAQHVVMMPNGTVMNRYYDKGDTPRPESYKEDHALAQQYQGDQTKLYRDLRSAAESGWDFSSRWFRDGRSLITIHTTDIIPVDLNSLLAHLEKMIAKGYTLRGNAAEAARYNKAADLRRRAILTFCWDPAKEYFYDYDFVAGNRTEVRSLAGMFPLFFQIGQKDIAEKAALVIERDFLKQGGLVTTLTDTDQQWDAPNGWAPLQWITYRALKNYQLDGLANEIRRRWLRQNTRVYEATGKMMEKYNVMDTTLIAGGGEYPNQDGFGWTNGVAIAFKHETRYNLSPR</sequence>
<dbReference type="Proteomes" id="UP001319200">
    <property type="component" value="Unassembled WGS sequence"/>
</dbReference>
<accession>A0AAP2DKX9</accession>
<comment type="caution">
    <text evidence="3">The sequence shown here is derived from an EMBL/GenBank/DDBJ whole genome shotgun (WGS) entry which is preliminary data.</text>
</comment>
<dbReference type="InterPro" id="IPR008928">
    <property type="entry name" value="6-hairpin_glycosidase_sf"/>
</dbReference>
<dbReference type="SUPFAM" id="SSF48208">
    <property type="entry name" value="Six-hairpin glycosidases"/>
    <property type="match status" value="1"/>
</dbReference>
<keyword evidence="1" id="KW-0378">Hydrolase</keyword>
<dbReference type="InterPro" id="IPR018232">
    <property type="entry name" value="Glyco_hydro_37_CS"/>
</dbReference>
<evidence type="ECO:0000313" key="3">
    <source>
        <dbReference type="EMBL" id="MBT1696867.1"/>
    </source>
</evidence>
<keyword evidence="2" id="KW-0326">Glycosidase</keyword>
<dbReference type="EMBL" id="JAHESF010000006">
    <property type="protein sequence ID" value="MBT1696867.1"/>
    <property type="molecule type" value="Genomic_DNA"/>
</dbReference>
<dbReference type="PROSITE" id="PS00927">
    <property type="entry name" value="TREHALASE_1"/>
    <property type="match status" value="1"/>
</dbReference>